<sequence length="140" mass="14900">MTFTIFHPSGEDYVALARKEAEEAGFKSLYTVDEVNDTLASDGVTLVLVNSICGCAGGIARPAGKAILEELNKPIQAVTVFAGQQKEATSRARELFSGFAPSSPAFAVLENGAIKGMVERQEIEGFAPEEVVAKLKHLLT</sequence>
<dbReference type="Proteomes" id="UP000295632">
    <property type="component" value="Unassembled WGS sequence"/>
</dbReference>
<dbReference type="Pfam" id="PF06491">
    <property type="entry name" value="Disulph_isomer"/>
    <property type="match status" value="1"/>
</dbReference>
<keyword evidence="3" id="KW-1185">Reference proteome</keyword>
<evidence type="ECO:0000313" key="2">
    <source>
        <dbReference type="EMBL" id="TDQ41627.1"/>
    </source>
</evidence>
<dbReference type="PANTHER" id="PTHR40052">
    <property type="entry name" value="UPF0403 PROTEIN YQIW-RELATED"/>
    <property type="match status" value="1"/>
</dbReference>
<dbReference type="AlphaFoldDB" id="A0A4V6PWJ4"/>
<comment type="similarity">
    <text evidence="1">Belongs to the bacilliredoxin family.</text>
</comment>
<dbReference type="PANTHER" id="PTHR40052:SF1">
    <property type="entry name" value="BACILLIREDOXIN BRXB"/>
    <property type="match status" value="1"/>
</dbReference>
<comment type="caution">
    <text evidence="2">The sequence shown here is derived from an EMBL/GenBank/DDBJ whole genome shotgun (WGS) entry which is preliminary data.</text>
</comment>
<name>A0A4V6PWJ4_9BACI</name>
<dbReference type="EMBL" id="SNYJ01000003">
    <property type="protein sequence ID" value="TDQ41627.1"/>
    <property type="molecule type" value="Genomic_DNA"/>
</dbReference>
<dbReference type="NCBIfam" id="TIGR04191">
    <property type="entry name" value="YphP_YqiW"/>
    <property type="match status" value="1"/>
</dbReference>
<proteinExistence type="inferred from homology"/>
<dbReference type="InterPro" id="IPR009474">
    <property type="entry name" value="BrxB/BrxA"/>
</dbReference>
<accession>A0A4V6PWJ4</accession>
<protein>
    <submittedName>
        <fullName evidence="2">Putative YphP/YqiW family bacilliredoxin</fullName>
    </submittedName>
</protein>
<evidence type="ECO:0000313" key="3">
    <source>
        <dbReference type="Proteomes" id="UP000295632"/>
    </source>
</evidence>
<dbReference type="RefSeq" id="WP_133579486.1">
    <property type="nucleotide sequence ID" value="NZ_SNYJ01000003.1"/>
</dbReference>
<reference evidence="2 3" key="1">
    <citation type="submission" date="2019-03" db="EMBL/GenBank/DDBJ databases">
        <title>Genomic Encyclopedia of Type Strains, Phase IV (KMG-IV): sequencing the most valuable type-strain genomes for metagenomic binning, comparative biology and taxonomic classification.</title>
        <authorList>
            <person name="Goeker M."/>
        </authorList>
    </citation>
    <scope>NUCLEOTIDE SEQUENCE [LARGE SCALE GENOMIC DNA]</scope>
    <source>
        <strain evidence="2 3">DSM 28697</strain>
    </source>
</reference>
<dbReference type="Gene3D" id="3.40.30.10">
    <property type="entry name" value="Glutaredoxin"/>
    <property type="match status" value="1"/>
</dbReference>
<evidence type="ECO:0000256" key="1">
    <source>
        <dbReference type="ARBA" id="ARBA00038305"/>
    </source>
</evidence>
<gene>
    <name evidence="2" type="ORF">EV213_103206</name>
</gene>
<dbReference type="OrthoDB" id="9793981at2"/>
<organism evidence="2 3">
    <name type="scientific">Aureibacillus halotolerans</name>
    <dbReference type="NCBI Taxonomy" id="1508390"/>
    <lineage>
        <taxon>Bacteria</taxon>
        <taxon>Bacillati</taxon>
        <taxon>Bacillota</taxon>
        <taxon>Bacilli</taxon>
        <taxon>Bacillales</taxon>
        <taxon>Bacillaceae</taxon>
        <taxon>Aureibacillus</taxon>
    </lineage>
</organism>